<evidence type="ECO:0000256" key="1">
    <source>
        <dbReference type="SAM" id="MobiDB-lite"/>
    </source>
</evidence>
<evidence type="ECO:0000313" key="3">
    <source>
        <dbReference type="Proteomes" id="UP000076580"/>
    </source>
</evidence>
<dbReference type="InParanoid" id="A0A151GWW0"/>
<accession>A0A151GWW0</accession>
<dbReference type="RefSeq" id="XP_040660947.1">
    <property type="nucleotide sequence ID" value="XM_040800064.1"/>
</dbReference>
<dbReference type="GeneID" id="63715381"/>
<dbReference type="EMBL" id="LAYC01000001">
    <property type="protein sequence ID" value="KYK61595.1"/>
    <property type="molecule type" value="Genomic_DNA"/>
</dbReference>
<organism evidence="2 3">
    <name type="scientific">Drechmeria coniospora</name>
    <name type="common">Nematophagous fungus</name>
    <name type="synonym">Meria coniospora</name>
    <dbReference type="NCBI Taxonomy" id="98403"/>
    <lineage>
        <taxon>Eukaryota</taxon>
        <taxon>Fungi</taxon>
        <taxon>Dikarya</taxon>
        <taxon>Ascomycota</taxon>
        <taxon>Pezizomycotina</taxon>
        <taxon>Sordariomycetes</taxon>
        <taxon>Hypocreomycetidae</taxon>
        <taxon>Hypocreales</taxon>
        <taxon>Ophiocordycipitaceae</taxon>
        <taxon>Drechmeria</taxon>
    </lineage>
</organism>
<comment type="caution">
    <text evidence="2">The sequence shown here is derived from an EMBL/GenBank/DDBJ whole genome shotgun (WGS) entry which is preliminary data.</text>
</comment>
<feature type="compositionally biased region" description="Polar residues" evidence="1">
    <location>
        <begin position="123"/>
        <end position="135"/>
    </location>
</feature>
<protein>
    <submittedName>
        <fullName evidence="2">Uncharacterized protein</fullName>
    </submittedName>
</protein>
<reference evidence="2 3" key="1">
    <citation type="journal article" date="2016" name="Sci. Rep.">
        <title>Insights into Adaptations to a Near-Obligate Nematode Endoparasitic Lifestyle from the Finished Genome of Drechmeria coniospora.</title>
        <authorList>
            <person name="Zhang L."/>
            <person name="Zhou Z."/>
            <person name="Guo Q."/>
            <person name="Fokkens L."/>
            <person name="Miskei M."/>
            <person name="Pocsi I."/>
            <person name="Zhang W."/>
            <person name="Chen M."/>
            <person name="Wang L."/>
            <person name="Sun Y."/>
            <person name="Donzelli B.G."/>
            <person name="Gibson D.M."/>
            <person name="Nelson D.R."/>
            <person name="Luo J.G."/>
            <person name="Rep M."/>
            <person name="Liu H."/>
            <person name="Yang S."/>
            <person name="Wang J."/>
            <person name="Krasnoff S.B."/>
            <person name="Xu Y."/>
            <person name="Molnar I."/>
            <person name="Lin M."/>
        </authorList>
    </citation>
    <scope>NUCLEOTIDE SEQUENCE [LARGE SCALE GENOMIC DNA]</scope>
    <source>
        <strain evidence="2 3">ARSEF 6962</strain>
    </source>
</reference>
<proteinExistence type="predicted"/>
<feature type="compositionally biased region" description="Low complexity" evidence="1">
    <location>
        <begin position="170"/>
        <end position="188"/>
    </location>
</feature>
<dbReference type="Proteomes" id="UP000076580">
    <property type="component" value="Chromosome 01"/>
</dbReference>
<feature type="region of interest" description="Disordered" evidence="1">
    <location>
        <begin position="120"/>
        <end position="201"/>
    </location>
</feature>
<gene>
    <name evidence="2" type="ORF">DCS_02738</name>
</gene>
<keyword evidence="3" id="KW-1185">Reference proteome</keyword>
<name>A0A151GWW0_DRECN</name>
<sequence length="201" mass="21375">MPWSTPSTVRSNLACSTLRHPCRRWRSAHKAGMAPTNAAATARLTDRLTDGPTDRQIRWPSGASLRFCHLPEAHAPAHTSTPVPTPSPVGPGAGLMVRAVIERRIRTCSLPLQPALAADRQPMATSRASWQTASSADAGKRPPSFVAFLPTLPRRSTPPAGQCCSRRPRASPSSLLPPSLRPALTLRASLTADEGAGTART</sequence>
<evidence type="ECO:0000313" key="2">
    <source>
        <dbReference type="EMBL" id="KYK61595.1"/>
    </source>
</evidence>
<dbReference type="AlphaFoldDB" id="A0A151GWW0"/>